<dbReference type="Gene3D" id="2.130.10.10">
    <property type="entry name" value="YVTN repeat-like/Quinoprotein amine dehydrogenase"/>
    <property type="match status" value="1"/>
</dbReference>
<keyword evidence="1 3" id="KW-0853">WD repeat</keyword>
<dbReference type="PROSITE" id="PS50082">
    <property type="entry name" value="WD_REPEATS_2"/>
    <property type="match status" value="1"/>
</dbReference>
<dbReference type="Proteomes" id="UP001634393">
    <property type="component" value="Unassembled WGS sequence"/>
</dbReference>
<dbReference type="InterPro" id="IPR015943">
    <property type="entry name" value="WD40/YVTN_repeat-like_dom_sf"/>
</dbReference>
<comment type="caution">
    <text evidence="4">The sequence shown here is derived from an EMBL/GenBank/DDBJ whole genome shotgun (WGS) entry which is preliminary data.</text>
</comment>
<dbReference type="InterPro" id="IPR036322">
    <property type="entry name" value="WD40_repeat_dom_sf"/>
</dbReference>
<dbReference type="Pfam" id="PF00400">
    <property type="entry name" value="WD40"/>
    <property type="match status" value="3"/>
</dbReference>
<reference evidence="4 5" key="1">
    <citation type="submission" date="2024-12" db="EMBL/GenBank/DDBJ databases">
        <title>The unique morphological basis and parallel evolutionary history of personate flowers in Penstemon.</title>
        <authorList>
            <person name="Depatie T.H."/>
            <person name="Wessinger C.A."/>
        </authorList>
    </citation>
    <scope>NUCLEOTIDE SEQUENCE [LARGE SCALE GENOMIC DNA]</scope>
    <source>
        <strain evidence="4">WTNN_2</strain>
        <tissue evidence="4">Leaf</tissue>
    </source>
</reference>
<dbReference type="PANTHER" id="PTHR15574">
    <property type="entry name" value="WD REPEAT DOMAIN-CONTAINING FAMILY"/>
    <property type="match status" value="1"/>
</dbReference>
<dbReference type="SUPFAM" id="SSF50978">
    <property type="entry name" value="WD40 repeat-like"/>
    <property type="match status" value="1"/>
</dbReference>
<name>A0ABD3UR68_9LAMI</name>
<dbReference type="InterPro" id="IPR045151">
    <property type="entry name" value="DCAF8"/>
</dbReference>
<proteinExistence type="predicted"/>
<feature type="repeat" description="WD" evidence="3">
    <location>
        <begin position="52"/>
        <end position="93"/>
    </location>
</feature>
<keyword evidence="5" id="KW-1185">Reference proteome</keyword>
<evidence type="ECO:0000256" key="3">
    <source>
        <dbReference type="PROSITE-ProRule" id="PRU00221"/>
    </source>
</evidence>
<dbReference type="PANTHER" id="PTHR15574:SF65">
    <property type="entry name" value="TRANSDUCIN_WD40 REPEAT-LIKE SUPERFAMILY PROTEIN"/>
    <property type="match status" value="1"/>
</dbReference>
<organism evidence="4 5">
    <name type="scientific">Penstemon smallii</name>
    <dbReference type="NCBI Taxonomy" id="265156"/>
    <lineage>
        <taxon>Eukaryota</taxon>
        <taxon>Viridiplantae</taxon>
        <taxon>Streptophyta</taxon>
        <taxon>Embryophyta</taxon>
        <taxon>Tracheophyta</taxon>
        <taxon>Spermatophyta</taxon>
        <taxon>Magnoliopsida</taxon>
        <taxon>eudicotyledons</taxon>
        <taxon>Gunneridae</taxon>
        <taxon>Pentapetalae</taxon>
        <taxon>asterids</taxon>
        <taxon>lamiids</taxon>
        <taxon>Lamiales</taxon>
        <taxon>Plantaginaceae</taxon>
        <taxon>Cheloneae</taxon>
        <taxon>Penstemon</taxon>
    </lineage>
</organism>
<dbReference type="PROSITE" id="PS50294">
    <property type="entry name" value="WD_REPEATS_REGION"/>
    <property type="match status" value="1"/>
</dbReference>
<evidence type="ECO:0000256" key="1">
    <source>
        <dbReference type="ARBA" id="ARBA00022574"/>
    </source>
</evidence>
<evidence type="ECO:0000256" key="2">
    <source>
        <dbReference type="ARBA" id="ARBA00022737"/>
    </source>
</evidence>
<keyword evidence="2" id="KW-0677">Repeat</keyword>
<protein>
    <submittedName>
        <fullName evidence="4">Uncharacterized protein</fullName>
    </submittedName>
</protein>
<dbReference type="AlphaFoldDB" id="A0ABD3UR68"/>
<dbReference type="EMBL" id="JBJXBP010000001">
    <property type="protein sequence ID" value="KAL3850747.1"/>
    <property type="molecule type" value="Genomic_DNA"/>
</dbReference>
<accession>A0ABD3UR68</accession>
<dbReference type="InterPro" id="IPR001680">
    <property type="entry name" value="WD40_rpt"/>
</dbReference>
<dbReference type="SMART" id="SM00320">
    <property type="entry name" value="WD40"/>
    <property type="match status" value="7"/>
</dbReference>
<gene>
    <name evidence="4" type="ORF">ACJIZ3_012629</name>
</gene>
<evidence type="ECO:0000313" key="4">
    <source>
        <dbReference type="EMBL" id="KAL3850747.1"/>
    </source>
</evidence>
<evidence type="ECO:0000313" key="5">
    <source>
        <dbReference type="Proteomes" id="UP001634393"/>
    </source>
</evidence>
<sequence length="475" mass="53315">MYQDCLGMGKNYENGLLQFFNRETGLSPPRIFSRRISASQNVIKQIDLYGKLNGHEGCVNTIEFNSTGELLVSGSDDRQVKLWNWATHESKFSYPSGHLDNIFQARIMPFTDDSKIVTSSADCQVRLGLLSENGSVETKRLSKHQGRVHKLAVEPGSPYIFYSCGEDGFVQHYDLRSNSATKLFYCSSFPENNQPLCNIGLNSIVIDPRNPNYFAIGGSDVYARVYDTRKYQISSSTKAGSPVSTFCAHHLLRTDDVHITALAYSNTSELLVSYNDELIYMFQKNSGFGPNPMSLSSEELHKLEDARAYSGHRNSQTVKGVNFFGPNDEYILSGSDCGHIFIWNKKSGELVRMMVGDRHIVNQLEPHPLIPVLATCGIEKNVKVWAPSSNVVSPLPDNACEIMEANRQGREDHSRVTLTPDVIMHVLRLHRRQAHVYVERSHNRQDIESDEDDVGAYVLGSEDEEGDNSRDCNIS</sequence>